<feature type="domain" description="SWIRM" evidence="13">
    <location>
        <begin position="103"/>
        <end position="200"/>
    </location>
</feature>
<feature type="domain" description="Myb-like" evidence="11">
    <location>
        <begin position="358"/>
        <end position="400"/>
    </location>
</feature>
<accession>A0A165IE81</accession>
<evidence type="ECO:0000256" key="8">
    <source>
        <dbReference type="PROSITE-ProRule" id="PRU00228"/>
    </source>
</evidence>
<feature type="compositionally biased region" description="Low complexity" evidence="10">
    <location>
        <begin position="460"/>
        <end position="472"/>
    </location>
</feature>
<dbReference type="Proteomes" id="UP000076842">
    <property type="component" value="Unassembled WGS sequence"/>
</dbReference>
<evidence type="ECO:0000313" key="17">
    <source>
        <dbReference type="Proteomes" id="UP000076842"/>
    </source>
</evidence>
<evidence type="ECO:0000259" key="14">
    <source>
        <dbReference type="PROSITE" id="PS51293"/>
    </source>
</evidence>
<keyword evidence="4" id="KW-0805">Transcription regulation</keyword>
<keyword evidence="1" id="KW-0479">Metal-binding</keyword>
<sequence>MSSPHPKRTASPAPGGDVKRLRVTLPNQPQGATQIDLANAPGKKNEAEPIQSTDIANLPNDADEDMEDGEDGQEEEDAAALEQTRQALEEQARQYLAAQTQEIVIPSYSAWFDMSKINSIERRTFPEFFNGKNKSKTPATYKEYRDFMINTFRLRPQEYLTFTACRRNLAGDVGAIWRIHAFLSQWGLINYQVDPETRPASLAPPFTGHYRVILDTPRGLQPLHPGTAPHKQINPTSAVPHTPASGAPETPAKPTSTSLELRQSIYQTGAKAAKEVSAAEAAELEKEISAGAGVIKPTYACDTCGVDCTRERYHSLKVPHFSLCPSCYLDGRFPSSMYSGDFVRISQSPFAHASGEEWTDEEVLLLLEGIEMHEDDWAAISEHVGTRTREQCVQKFLQLPIEDPYIEAEADIGPLKYARIPFEKVDNPVMSVVAFLAANVSPAVAAEAAGAALGELTEAAEKTATPADASAAPEDHQMADEEHIPKEEEQTPAPAATNGEEAPIDVDKVASEPAPQVPATNGTEEPTTGVPQSAVRRAADLALRAAAARASSLATHENTVMQSLVTRIVKAQLTKLEIKMSGFEQLEELLESERRALEEQRIGLERDRENLRKQAEKLGDRAKELGVDLEQLGGKTLAQEVEAHVEEPGLPVGQPAPILTAL</sequence>
<dbReference type="PROSITE" id="PS50135">
    <property type="entry name" value="ZF_ZZ_2"/>
    <property type="match status" value="1"/>
</dbReference>
<evidence type="ECO:0000256" key="9">
    <source>
        <dbReference type="SAM" id="Coils"/>
    </source>
</evidence>
<evidence type="ECO:0000256" key="2">
    <source>
        <dbReference type="ARBA" id="ARBA00022771"/>
    </source>
</evidence>
<dbReference type="InterPro" id="IPR009057">
    <property type="entry name" value="Homeodomain-like_sf"/>
</dbReference>
<evidence type="ECO:0000256" key="5">
    <source>
        <dbReference type="ARBA" id="ARBA00023125"/>
    </source>
</evidence>
<dbReference type="Pfam" id="PF04433">
    <property type="entry name" value="SWIRM"/>
    <property type="match status" value="1"/>
</dbReference>
<dbReference type="PROSITE" id="PS50934">
    <property type="entry name" value="SWIRM"/>
    <property type="match status" value="1"/>
</dbReference>
<dbReference type="SMART" id="SM00717">
    <property type="entry name" value="SANT"/>
    <property type="match status" value="1"/>
</dbReference>
<dbReference type="Pfam" id="PF00249">
    <property type="entry name" value="Myb_DNA-binding"/>
    <property type="match status" value="1"/>
</dbReference>
<keyword evidence="2 8" id="KW-0863">Zinc-finger</keyword>
<dbReference type="EMBL" id="KV423931">
    <property type="protein sequence ID" value="KZT60456.1"/>
    <property type="molecule type" value="Genomic_DNA"/>
</dbReference>
<feature type="domain" description="SANT" evidence="14">
    <location>
        <begin position="353"/>
        <end position="404"/>
    </location>
</feature>
<dbReference type="CDD" id="cd00167">
    <property type="entry name" value="SANT"/>
    <property type="match status" value="1"/>
</dbReference>
<dbReference type="InterPro" id="IPR001005">
    <property type="entry name" value="SANT/Myb"/>
</dbReference>
<evidence type="ECO:0000259" key="13">
    <source>
        <dbReference type="PROSITE" id="PS50934"/>
    </source>
</evidence>
<evidence type="ECO:0000256" key="3">
    <source>
        <dbReference type="ARBA" id="ARBA00022833"/>
    </source>
</evidence>
<feature type="coiled-coil region" evidence="9">
    <location>
        <begin position="580"/>
        <end position="628"/>
    </location>
</feature>
<dbReference type="Gene3D" id="3.30.60.90">
    <property type="match status" value="1"/>
</dbReference>
<dbReference type="AlphaFoldDB" id="A0A165IE81"/>
<name>A0A165IE81_9BASI</name>
<feature type="region of interest" description="Disordered" evidence="10">
    <location>
        <begin position="218"/>
        <end position="259"/>
    </location>
</feature>
<dbReference type="Pfam" id="PF00569">
    <property type="entry name" value="ZZ"/>
    <property type="match status" value="1"/>
</dbReference>
<dbReference type="InterPro" id="IPR041984">
    <property type="entry name" value="Rsc8/Ssr1/Ssr2_ZZ"/>
</dbReference>
<feature type="compositionally biased region" description="Acidic residues" evidence="10">
    <location>
        <begin position="61"/>
        <end position="79"/>
    </location>
</feature>
<dbReference type="CDD" id="cd02336">
    <property type="entry name" value="ZZ_RSC8"/>
    <property type="match status" value="1"/>
</dbReference>
<dbReference type="FunFam" id="1.10.10.60:FF:000014">
    <property type="entry name" value="SWI/SNF complex subunit SMARCC2 isoform C"/>
    <property type="match status" value="1"/>
</dbReference>
<dbReference type="InterPro" id="IPR007526">
    <property type="entry name" value="SWIRM"/>
</dbReference>
<gene>
    <name evidence="16" type="ORF">CALCODRAFT_465604</name>
</gene>
<dbReference type="InterPro" id="IPR017930">
    <property type="entry name" value="Myb_dom"/>
</dbReference>
<dbReference type="GO" id="GO:0016514">
    <property type="term" value="C:SWI/SNF complex"/>
    <property type="evidence" value="ECO:0007669"/>
    <property type="project" value="TreeGrafter"/>
</dbReference>
<evidence type="ECO:0000259" key="11">
    <source>
        <dbReference type="PROSITE" id="PS50090"/>
    </source>
</evidence>
<dbReference type="PANTHER" id="PTHR12802:SF41">
    <property type="entry name" value="BRAHMA ASSOCIATED PROTEIN 155 KDA"/>
    <property type="match status" value="1"/>
</dbReference>
<dbReference type="Pfam" id="PF16495">
    <property type="entry name" value="SWIRM-assoc_1"/>
    <property type="match status" value="1"/>
</dbReference>
<evidence type="ECO:0000256" key="1">
    <source>
        <dbReference type="ARBA" id="ARBA00022723"/>
    </source>
</evidence>
<dbReference type="InterPro" id="IPR017884">
    <property type="entry name" value="SANT_dom"/>
</dbReference>
<feature type="domain" description="HTH myb-type" evidence="15">
    <location>
        <begin position="358"/>
        <end position="392"/>
    </location>
</feature>
<feature type="compositionally biased region" description="Basic and acidic residues" evidence="10">
    <location>
        <begin position="473"/>
        <end position="489"/>
    </location>
</feature>
<dbReference type="GO" id="GO:0006338">
    <property type="term" value="P:chromatin remodeling"/>
    <property type="evidence" value="ECO:0007669"/>
    <property type="project" value="UniProtKB-ARBA"/>
</dbReference>
<dbReference type="InterPro" id="IPR043145">
    <property type="entry name" value="Znf_ZZ_sf"/>
</dbReference>
<proteinExistence type="predicted"/>
<protein>
    <submittedName>
        <fullName evidence="16">SWIRM-domain-containing protein</fullName>
    </submittedName>
</protein>
<evidence type="ECO:0000256" key="7">
    <source>
        <dbReference type="ARBA" id="ARBA00023242"/>
    </source>
</evidence>
<dbReference type="InterPro" id="IPR032451">
    <property type="entry name" value="SMARCC_C"/>
</dbReference>
<evidence type="ECO:0000259" key="12">
    <source>
        <dbReference type="PROSITE" id="PS50135"/>
    </source>
</evidence>
<dbReference type="SMART" id="SM00291">
    <property type="entry name" value="ZnF_ZZ"/>
    <property type="match status" value="1"/>
</dbReference>
<dbReference type="InterPro" id="IPR000433">
    <property type="entry name" value="Znf_ZZ"/>
</dbReference>
<evidence type="ECO:0000256" key="10">
    <source>
        <dbReference type="SAM" id="MobiDB-lite"/>
    </source>
</evidence>
<dbReference type="FunFam" id="1.10.10.10:FF:000020">
    <property type="entry name" value="SWI/SNF complex subunit SMARCC2 isoform c"/>
    <property type="match status" value="1"/>
</dbReference>
<dbReference type="InParanoid" id="A0A165IE81"/>
<feature type="domain" description="ZZ-type" evidence="12">
    <location>
        <begin position="296"/>
        <end position="350"/>
    </location>
</feature>
<dbReference type="PANTHER" id="PTHR12802">
    <property type="entry name" value="SWI/SNF COMPLEX-RELATED"/>
    <property type="match status" value="1"/>
</dbReference>
<dbReference type="STRING" id="1353952.A0A165IE81"/>
<keyword evidence="7" id="KW-0539">Nucleus</keyword>
<evidence type="ECO:0000256" key="4">
    <source>
        <dbReference type="ARBA" id="ARBA00023015"/>
    </source>
</evidence>
<dbReference type="PROSITE" id="PS51293">
    <property type="entry name" value="SANT"/>
    <property type="match status" value="1"/>
</dbReference>
<dbReference type="Gene3D" id="1.10.10.10">
    <property type="entry name" value="Winged helix-like DNA-binding domain superfamily/Winged helix DNA-binding domain"/>
    <property type="match status" value="1"/>
</dbReference>
<keyword evidence="6" id="KW-0804">Transcription</keyword>
<dbReference type="InterPro" id="IPR036388">
    <property type="entry name" value="WH-like_DNA-bd_sf"/>
</dbReference>
<organism evidence="16 17">
    <name type="scientific">Calocera cornea HHB12733</name>
    <dbReference type="NCBI Taxonomy" id="1353952"/>
    <lineage>
        <taxon>Eukaryota</taxon>
        <taxon>Fungi</taxon>
        <taxon>Dikarya</taxon>
        <taxon>Basidiomycota</taxon>
        <taxon>Agaricomycotina</taxon>
        <taxon>Dacrymycetes</taxon>
        <taxon>Dacrymycetales</taxon>
        <taxon>Dacrymycetaceae</taxon>
        <taxon>Calocera</taxon>
    </lineage>
</organism>
<reference evidence="16 17" key="1">
    <citation type="journal article" date="2016" name="Mol. Biol. Evol.">
        <title>Comparative Genomics of Early-Diverging Mushroom-Forming Fungi Provides Insights into the Origins of Lignocellulose Decay Capabilities.</title>
        <authorList>
            <person name="Nagy L.G."/>
            <person name="Riley R."/>
            <person name="Tritt A."/>
            <person name="Adam C."/>
            <person name="Daum C."/>
            <person name="Floudas D."/>
            <person name="Sun H."/>
            <person name="Yadav J.S."/>
            <person name="Pangilinan J."/>
            <person name="Larsson K.H."/>
            <person name="Matsuura K."/>
            <person name="Barry K."/>
            <person name="Labutti K."/>
            <person name="Kuo R."/>
            <person name="Ohm R.A."/>
            <person name="Bhattacharya S.S."/>
            <person name="Shirouzu T."/>
            <person name="Yoshinaga Y."/>
            <person name="Martin F.M."/>
            <person name="Grigoriev I.V."/>
            <person name="Hibbett D.S."/>
        </authorList>
    </citation>
    <scope>NUCLEOTIDE SEQUENCE [LARGE SCALE GENOMIC DNA]</scope>
    <source>
        <strain evidence="16 17">HHB12733</strain>
    </source>
</reference>
<feature type="region of interest" description="Disordered" evidence="10">
    <location>
        <begin position="460"/>
        <end position="499"/>
    </location>
</feature>
<dbReference type="GO" id="GO:0045893">
    <property type="term" value="P:positive regulation of DNA-templated transcription"/>
    <property type="evidence" value="ECO:0007669"/>
    <property type="project" value="TreeGrafter"/>
</dbReference>
<dbReference type="SUPFAM" id="SSF46689">
    <property type="entry name" value="Homeodomain-like"/>
    <property type="match status" value="2"/>
</dbReference>
<dbReference type="GO" id="GO:0003677">
    <property type="term" value="F:DNA binding"/>
    <property type="evidence" value="ECO:0007669"/>
    <property type="project" value="UniProtKB-KW"/>
</dbReference>
<dbReference type="PROSITE" id="PS50090">
    <property type="entry name" value="MYB_LIKE"/>
    <property type="match status" value="1"/>
</dbReference>
<dbReference type="Gene3D" id="1.10.10.60">
    <property type="entry name" value="Homeodomain-like"/>
    <property type="match status" value="1"/>
</dbReference>
<dbReference type="PROSITE" id="PS51294">
    <property type="entry name" value="HTH_MYB"/>
    <property type="match status" value="1"/>
</dbReference>
<keyword evidence="3" id="KW-0862">Zinc</keyword>
<dbReference type="SUPFAM" id="SSF57850">
    <property type="entry name" value="RING/U-box"/>
    <property type="match status" value="1"/>
</dbReference>
<feature type="region of interest" description="Disordered" evidence="10">
    <location>
        <begin position="1"/>
        <end position="85"/>
    </location>
</feature>
<keyword evidence="9" id="KW-0175">Coiled coil</keyword>
<dbReference type="GO" id="GO:0042393">
    <property type="term" value="F:histone binding"/>
    <property type="evidence" value="ECO:0007669"/>
    <property type="project" value="TreeGrafter"/>
</dbReference>
<dbReference type="FunCoup" id="A0A165IE81">
    <property type="interactions" value="73"/>
</dbReference>
<keyword evidence="5" id="KW-0238">DNA-binding</keyword>
<evidence type="ECO:0000313" key="16">
    <source>
        <dbReference type="EMBL" id="KZT60456.1"/>
    </source>
</evidence>
<dbReference type="GO" id="GO:0008270">
    <property type="term" value="F:zinc ion binding"/>
    <property type="evidence" value="ECO:0007669"/>
    <property type="project" value="UniProtKB-KW"/>
</dbReference>
<evidence type="ECO:0000259" key="15">
    <source>
        <dbReference type="PROSITE" id="PS51294"/>
    </source>
</evidence>
<dbReference type="OrthoDB" id="118550at2759"/>
<evidence type="ECO:0000256" key="6">
    <source>
        <dbReference type="ARBA" id="ARBA00023163"/>
    </source>
</evidence>
<keyword evidence="17" id="KW-1185">Reference proteome</keyword>